<sequence length="65" mass="7385">MGCRRNQSLKWFLLTVELLTVKLSTAESGHKKYVSIRKRTTAKMAVRITDLTDVQCCSNSTKAYC</sequence>
<evidence type="ECO:0000313" key="2">
    <source>
        <dbReference type="EMBL" id="KFD60151.1"/>
    </source>
</evidence>
<name>A0A085MSF5_9BILA</name>
<evidence type="ECO:0000256" key="1">
    <source>
        <dbReference type="SAM" id="SignalP"/>
    </source>
</evidence>
<gene>
    <name evidence="2" type="ORF">M514_27679</name>
</gene>
<protein>
    <submittedName>
        <fullName evidence="2">Uncharacterized protein</fullName>
    </submittedName>
</protein>
<dbReference type="EMBL" id="KL367691">
    <property type="protein sequence ID" value="KFD60151.1"/>
    <property type="molecule type" value="Genomic_DNA"/>
</dbReference>
<feature type="signal peptide" evidence="1">
    <location>
        <begin position="1"/>
        <end position="26"/>
    </location>
</feature>
<organism evidence="2">
    <name type="scientific">Trichuris suis</name>
    <name type="common">pig whipworm</name>
    <dbReference type="NCBI Taxonomy" id="68888"/>
    <lineage>
        <taxon>Eukaryota</taxon>
        <taxon>Metazoa</taxon>
        <taxon>Ecdysozoa</taxon>
        <taxon>Nematoda</taxon>
        <taxon>Enoplea</taxon>
        <taxon>Dorylaimia</taxon>
        <taxon>Trichinellida</taxon>
        <taxon>Trichuridae</taxon>
        <taxon>Trichuris</taxon>
    </lineage>
</organism>
<feature type="chain" id="PRO_5001795419" evidence="1">
    <location>
        <begin position="27"/>
        <end position="65"/>
    </location>
</feature>
<dbReference type="Proteomes" id="UP000030758">
    <property type="component" value="Unassembled WGS sequence"/>
</dbReference>
<accession>A0A085MSF5</accession>
<dbReference type="AlphaFoldDB" id="A0A085MSF5"/>
<reference evidence="2" key="1">
    <citation type="journal article" date="2014" name="Nat. Genet.">
        <title>Genome and transcriptome of the porcine whipworm Trichuris suis.</title>
        <authorList>
            <person name="Jex A.R."/>
            <person name="Nejsum P."/>
            <person name="Schwarz E.M."/>
            <person name="Hu L."/>
            <person name="Young N.D."/>
            <person name="Hall R.S."/>
            <person name="Korhonen P.K."/>
            <person name="Liao S."/>
            <person name="Thamsborg S."/>
            <person name="Xia J."/>
            <person name="Xu P."/>
            <person name="Wang S."/>
            <person name="Scheerlinck J.P."/>
            <person name="Hofmann A."/>
            <person name="Sternberg P.W."/>
            <person name="Wang J."/>
            <person name="Gasser R.B."/>
        </authorList>
    </citation>
    <scope>NUCLEOTIDE SEQUENCE [LARGE SCALE GENOMIC DNA]</scope>
    <source>
        <strain evidence="2">DCEP-RM93F</strain>
    </source>
</reference>
<keyword evidence="1" id="KW-0732">Signal</keyword>
<proteinExistence type="predicted"/>